<dbReference type="OrthoDB" id="4990at2"/>
<dbReference type="InterPro" id="IPR021729">
    <property type="entry name" value="DUF3298"/>
</dbReference>
<dbReference type="Pfam" id="PF11738">
    <property type="entry name" value="DUF3298"/>
    <property type="match status" value="1"/>
</dbReference>
<protein>
    <submittedName>
        <fullName evidence="4">Anti-sigma-V factor RsiV</fullName>
    </submittedName>
</protein>
<dbReference type="Pfam" id="PF13739">
    <property type="entry name" value="PdaC"/>
    <property type="match status" value="1"/>
</dbReference>
<dbReference type="STRING" id="1121338.CLTEP_23210"/>
<comment type="caution">
    <text evidence="4">The sequence shown here is derived from an EMBL/GenBank/DDBJ whole genome shotgun (WGS) entry which is preliminary data.</text>
</comment>
<organism evidence="4 5">
    <name type="scientific">Clostridium tepidiprofundi DSM 19306</name>
    <dbReference type="NCBI Taxonomy" id="1121338"/>
    <lineage>
        <taxon>Bacteria</taxon>
        <taxon>Bacillati</taxon>
        <taxon>Bacillota</taxon>
        <taxon>Clostridia</taxon>
        <taxon>Eubacteriales</taxon>
        <taxon>Clostridiaceae</taxon>
        <taxon>Clostridium</taxon>
    </lineage>
</organism>
<gene>
    <name evidence="4" type="primary">rsiV</name>
    <name evidence="4" type="ORF">CLTEP_23210</name>
</gene>
<dbReference type="Gene3D" id="3.90.640.20">
    <property type="entry name" value="Heat-shock cognate protein, ATPase"/>
    <property type="match status" value="1"/>
</dbReference>
<dbReference type="Gene3D" id="3.30.565.40">
    <property type="entry name" value="Fervidobacterium nodosum Rt17-B1 like"/>
    <property type="match status" value="1"/>
</dbReference>
<evidence type="ECO:0000259" key="3">
    <source>
        <dbReference type="Pfam" id="PF13739"/>
    </source>
</evidence>
<dbReference type="PATRIC" id="fig|1121338.3.peg.2399"/>
<keyword evidence="1" id="KW-1133">Transmembrane helix</keyword>
<sequence>MENKIKELVKKYKSVEIPSELNNIVKETIEMASVERNKKRSNRKKVGAVAATVAISTGMLFAGVNLNKTFAQNVGSVPVIGKIAKLFTFRDYKIHTDTLNGEIKIPAIDELKDDNLKKKINDEINKKVQEKIKEAKENAEDYKKAFLETGGKEEDFHPVSVKVGYDLKCSNENILSFTVYEYQTIASAYSEIYYYNIDLKNNKMITLKDMLGEDYKDICNKSIRKQIEERKKNPDNSFFDGDMGFNGIKDDQKFYINKDGKVVIVFDKYEIAPGYMGVQEFIIDK</sequence>
<accession>A0A151AVU6</accession>
<name>A0A151AVU6_9CLOT</name>
<dbReference type="InterPro" id="IPR025303">
    <property type="entry name" value="PdaC"/>
</dbReference>
<keyword evidence="1" id="KW-0812">Transmembrane</keyword>
<reference evidence="4 5" key="1">
    <citation type="submission" date="2016-02" db="EMBL/GenBank/DDBJ databases">
        <title>Genome sequence of Clostridium tepidiprofundi DSM 19306.</title>
        <authorList>
            <person name="Poehlein A."/>
            <person name="Daniel R."/>
        </authorList>
    </citation>
    <scope>NUCLEOTIDE SEQUENCE [LARGE SCALE GENOMIC DNA]</scope>
    <source>
        <strain evidence="4 5">DSM 19306</strain>
    </source>
</reference>
<dbReference type="InterPro" id="IPR037126">
    <property type="entry name" value="PdaC/RsiV-like_sf"/>
</dbReference>
<dbReference type="Proteomes" id="UP000075531">
    <property type="component" value="Unassembled WGS sequence"/>
</dbReference>
<feature type="domain" description="DUF3298" evidence="2">
    <location>
        <begin position="209"/>
        <end position="283"/>
    </location>
</feature>
<dbReference type="RefSeq" id="WP_066826827.1">
    <property type="nucleotide sequence ID" value="NZ_LTBA01000043.1"/>
</dbReference>
<evidence type="ECO:0000313" key="4">
    <source>
        <dbReference type="EMBL" id="KYH31776.1"/>
    </source>
</evidence>
<dbReference type="AlphaFoldDB" id="A0A151AVU6"/>
<proteinExistence type="predicted"/>
<keyword evidence="5" id="KW-1185">Reference proteome</keyword>
<keyword evidence="1" id="KW-0472">Membrane</keyword>
<feature type="domain" description="Deacetylase PdaC" evidence="3">
    <location>
        <begin position="95"/>
        <end position="183"/>
    </location>
</feature>
<evidence type="ECO:0000259" key="2">
    <source>
        <dbReference type="Pfam" id="PF11738"/>
    </source>
</evidence>
<evidence type="ECO:0000256" key="1">
    <source>
        <dbReference type="SAM" id="Phobius"/>
    </source>
</evidence>
<dbReference type="EMBL" id="LTBA01000043">
    <property type="protein sequence ID" value="KYH31776.1"/>
    <property type="molecule type" value="Genomic_DNA"/>
</dbReference>
<feature type="transmembrane region" description="Helical" evidence="1">
    <location>
        <begin position="46"/>
        <end position="66"/>
    </location>
</feature>
<evidence type="ECO:0000313" key="5">
    <source>
        <dbReference type="Proteomes" id="UP000075531"/>
    </source>
</evidence>